<evidence type="ECO:0000313" key="4">
    <source>
        <dbReference type="Proteomes" id="UP000681317"/>
    </source>
</evidence>
<feature type="region of interest" description="Disordered" evidence="1">
    <location>
        <begin position="1"/>
        <end position="22"/>
    </location>
</feature>
<protein>
    <submittedName>
        <fullName evidence="3">Zinc-finger domain-containing protein</fullName>
    </submittedName>
</protein>
<dbReference type="InterPro" id="IPR019401">
    <property type="entry name" value="Znf_CHCC"/>
</dbReference>
<dbReference type="RefSeq" id="WP_213433466.1">
    <property type="nucleotide sequence ID" value="NZ_AP024545.1"/>
</dbReference>
<gene>
    <name evidence="3" type="ORF">LYSCAS_16680</name>
</gene>
<keyword evidence="4" id="KW-1185">Reference proteome</keyword>
<dbReference type="Proteomes" id="UP000681317">
    <property type="component" value="Chromosome"/>
</dbReference>
<evidence type="ECO:0000256" key="1">
    <source>
        <dbReference type="SAM" id="MobiDB-lite"/>
    </source>
</evidence>
<sequence>MAPQSPSNPQPTATAPANAQQRYDVRRADLPLSCPLPSMALWNSHPRVYLPIEADGSECQCPYCGSHFVLID</sequence>
<evidence type="ECO:0000259" key="2">
    <source>
        <dbReference type="Pfam" id="PF10276"/>
    </source>
</evidence>
<accession>A0ABM7Q5N5</accession>
<proteinExistence type="predicted"/>
<feature type="domain" description="Zinc finger CHCC-type" evidence="2">
    <location>
        <begin position="44"/>
        <end position="68"/>
    </location>
</feature>
<keyword evidence="3" id="KW-0863">Zinc-finger</keyword>
<feature type="compositionally biased region" description="Low complexity" evidence="1">
    <location>
        <begin position="1"/>
        <end position="20"/>
    </location>
</feature>
<name>A0ABM7Q5N5_9GAMM</name>
<evidence type="ECO:0000313" key="3">
    <source>
        <dbReference type="EMBL" id="BCT92644.1"/>
    </source>
</evidence>
<keyword evidence="3" id="KW-0862">Zinc</keyword>
<organism evidence="3 4">
    <name type="scientific">Noviluteimonas caseinilytica</name>
    <dbReference type="NCBI Taxonomy" id="2675101"/>
    <lineage>
        <taxon>Bacteria</taxon>
        <taxon>Pseudomonadati</taxon>
        <taxon>Pseudomonadota</taxon>
        <taxon>Gammaproteobacteria</taxon>
        <taxon>Lysobacterales</taxon>
        <taxon>Lysobacteraceae</taxon>
        <taxon>Noviluteimonas</taxon>
    </lineage>
</organism>
<dbReference type="Gene3D" id="2.60.260.40">
    <property type="entry name" value="q5lls5 like domains"/>
    <property type="match status" value="1"/>
</dbReference>
<dbReference type="Pfam" id="PF10276">
    <property type="entry name" value="zf-CHCC"/>
    <property type="match status" value="1"/>
</dbReference>
<keyword evidence="3" id="KW-0479">Metal-binding</keyword>
<dbReference type="EMBL" id="AP024545">
    <property type="protein sequence ID" value="BCT92644.1"/>
    <property type="molecule type" value="Genomic_DNA"/>
</dbReference>
<dbReference type="GO" id="GO:0008270">
    <property type="term" value="F:zinc ion binding"/>
    <property type="evidence" value="ECO:0007669"/>
    <property type="project" value="UniProtKB-KW"/>
</dbReference>
<reference evidence="3 4" key="1">
    <citation type="submission" date="2021-03" db="EMBL/GenBank/DDBJ databases">
        <title>Complete Genome Sequences of Two Lysobacter Strains Isolated from Sea Water (Lysobacter caseinilyticus) and Soil (Lysobacter helvus) in South Korea.</title>
        <authorList>
            <person name="Watanabe Y."/>
            <person name="Arakawa K."/>
        </authorList>
    </citation>
    <scope>NUCLEOTIDE SEQUENCE [LARGE SCALE GENOMIC DNA]</scope>
    <source>
        <strain evidence="3 4">KVB24</strain>
    </source>
</reference>